<dbReference type="AlphaFoldDB" id="A0A7G9Z6D5"/>
<protein>
    <submittedName>
        <fullName evidence="1">Uncharacterized protein</fullName>
    </submittedName>
</protein>
<evidence type="ECO:0000313" key="1">
    <source>
        <dbReference type="EMBL" id="QNO55819.1"/>
    </source>
</evidence>
<sequence length="65" mass="7621">MKMLISTKDLNIHDMEEEFTMTSDQRTTMVFYSYNKPVNIELPEECVCQAKIILSSWCKSNLRKG</sequence>
<proteinExistence type="predicted"/>
<gene>
    <name evidence="1" type="ORF">LEBEIBBM_00034</name>
</gene>
<dbReference type="EMBL" id="MT631630">
    <property type="protein sequence ID" value="QNO55819.1"/>
    <property type="molecule type" value="Genomic_DNA"/>
</dbReference>
<reference evidence="1" key="1">
    <citation type="submission" date="2020-06" db="EMBL/GenBank/DDBJ databases">
        <title>Unique genomic features of the anaerobic methanotrophic archaea.</title>
        <authorList>
            <person name="Chadwick G.L."/>
            <person name="Skennerton C.T."/>
            <person name="Laso-Perez R."/>
            <person name="Leu A.O."/>
            <person name="Speth D.R."/>
            <person name="Yu H."/>
            <person name="Morgan-Lang C."/>
            <person name="Hatzenpichler R."/>
            <person name="Goudeau D."/>
            <person name="Malmstrom R."/>
            <person name="Brazelton W.J."/>
            <person name="Woyke T."/>
            <person name="Hallam S.J."/>
            <person name="Tyson G.W."/>
            <person name="Wegener G."/>
            <person name="Boetius A."/>
            <person name="Orphan V."/>
        </authorList>
    </citation>
    <scope>NUCLEOTIDE SEQUENCE</scope>
</reference>
<accession>A0A7G9Z6D5</accession>
<organism evidence="1">
    <name type="scientific">Candidatus Methanophaga sp. ANME-1 ERB7</name>
    <dbReference type="NCBI Taxonomy" id="2759913"/>
    <lineage>
        <taxon>Archaea</taxon>
        <taxon>Methanobacteriati</taxon>
        <taxon>Methanobacteriota</taxon>
        <taxon>Stenosarchaea group</taxon>
        <taxon>Methanomicrobia</taxon>
        <taxon>Candidatus Methanophagales</taxon>
        <taxon>Candidatus Methanophagaceae</taxon>
        <taxon>Candidatus Methanophaga</taxon>
    </lineage>
</organism>
<name>A0A7G9Z6D5_9EURY</name>